<gene>
    <name evidence="4" type="ORF">J2Z35_002004</name>
</gene>
<feature type="domain" description="NodB homology" evidence="3">
    <location>
        <begin position="162"/>
        <end position="243"/>
    </location>
</feature>
<comment type="subcellular location">
    <subcellularLocation>
        <location evidence="1">Secreted</location>
    </subcellularLocation>
</comment>
<dbReference type="PROSITE" id="PS51257">
    <property type="entry name" value="PROKAR_LIPOPROTEIN"/>
    <property type="match status" value="1"/>
</dbReference>
<accession>A0ABS4KK88</accession>
<dbReference type="Proteomes" id="UP001314903">
    <property type="component" value="Unassembled WGS sequence"/>
</dbReference>
<name>A0ABS4KK88_9FIRM</name>
<reference evidence="4 5" key="1">
    <citation type="submission" date="2021-03" db="EMBL/GenBank/DDBJ databases">
        <title>Genomic Encyclopedia of Type Strains, Phase IV (KMG-IV): sequencing the most valuable type-strain genomes for metagenomic binning, comparative biology and taxonomic classification.</title>
        <authorList>
            <person name="Goeker M."/>
        </authorList>
    </citation>
    <scope>NUCLEOTIDE SEQUENCE [LARGE SCALE GENOMIC DNA]</scope>
    <source>
        <strain evidence="4 5">DSM 27512</strain>
    </source>
</reference>
<evidence type="ECO:0000313" key="5">
    <source>
        <dbReference type="Proteomes" id="UP001314903"/>
    </source>
</evidence>
<comment type="caution">
    <text evidence="4">The sequence shown here is derived from an EMBL/GenBank/DDBJ whole genome shotgun (WGS) entry which is preliminary data.</text>
</comment>
<evidence type="ECO:0000256" key="1">
    <source>
        <dbReference type="ARBA" id="ARBA00004613"/>
    </source>
</evidence>
<dbReference type="CDD" id="cd10972">
    <property type="entry name" value="CE4_DAC_u3_5s"/>
    <property type="match status" value="1"/>
</dbReference>
<dbReference type="PANTHER" id="PTHR34216:SF3">
    <property type="entry name" value="POLY-BETA-1,6-N-ACETYL-D-GLUCOSAMINE N-DEACETYLASE"/>
    <property type="match status" value="1"/>
</dbReference>
<dbReference type="RefSeq" id="WP_209661256.1">
    <property type="nucleotide sequence ID" value="NZ_JAGGLI010000023.1"/>
</dbReference>
<proteinExistence type="predicted"/>
<dbReference type="Pfam" id="PF01522">
    <property type="entry name" value="Polysacc_deac_1"/>
    <property type="match status" value="1"/>
</dbReference>
<dbReference type="InterPro" id="IPR002509">
    <property type="entry name" value="NODB_dom"/>
</dbReference>
<keyword evidence="5" id="KW-1185">Reference proteome</keyword>
<dbReference type="InterPro" id="IPR051398">
    <property type="entry name" value="Polysacch_Deacetylase"/>
</dbReference>
<sequence>MKKILITIFAISAILTGCSSESTLATEEVPASEEAIIEDNLDQPLEVLSLDDMANLKIDESGEVMVLMYHNIGEEEATWTRTPENFRRDLETLYNSGFRAISLEDYANGNISTEAGFTPVVFTFDDGNENNFRYIKHGEENIIDPKCAVGIMEDFKKEYPDFNMTATFFLNGLAFGDSSTEKEKLTFLIENNYSIGNHTMGHPNLRDLSSENIQKEIATLKERYENMLPNLDINTLALPFGGKPSADDYTLTYKGEYDGVIYENVAVLLVGWDPYFSPYHKEFDFSNIRRVRASEMNVDGVGLYDWLYSYEKGSKRRYISDGNPDTIVVPDSRMDLINQSRFTDKEIFSYEKN</sequence>
<protein>
    <submittedName>
        <fullName evidence="4">Peptidoglycan/xylan/chitin deacetylase (PgdA/CDA1 family)</fullName>
    </submittedName>
</protein>
<dbReference type="PANTHER" id="PTHR34216">
    <property type="match status" value="1"/>
</dbReference>
<evidence type="ECO:0000259" key="3">
    <source>
        <dbReference type="Pfam" id="PF01522"/>
    </source>
</evidence>
<evidence type="ECO:0000313" key="4">
    <source>
        <dbReference type="EMBL" id="MBP2028203.1"/>
    </source>
</evidence>
<dbReference type="SUPFAM" id="SSF88713">
    <property type="entry name" value="Glycoside hydrolase/deacetylase"/>
    <property type="match status" value="1"/>
</dbReference>
<dbReference type="InterPro" id="IPR011330">
    <property type="entry name" value="Glyco_hydro/deAcase_b/a-brl"/>
</dbReference>
<organism evidence="4 5">
    <name type="scientific">Acetoanaerobium pronyense</name>
    <dbReference type="NCBI Taxonomy" id="1482736"/>
    <lineage>
        <taxon>Bacteria</taxon>
        <taxon>Bacillati</taxon>
        <taxon>Bacillota</taxon>
        <taxon>Clostridia</taxon>
        <taxon>Peptostreptococcales</taxon>
        <taxon>Filifactoraceae</taxon>
        <taxon>Acetoanaerobium</taxon>
    </lineage>
</organism>
<dbReference type="Gene3D" id="3.20.20.370">
    <property type="entry name" value="Glycoside hydrolase/deacetylase"/>
    <property type="match status" value="1"/>
</dbReference>
<evidence type="ECO:0000256" key="2">
    <source>
        <dbReference type="ARBA" id="ARBA00022729"/>
    </source>
</evidence>
<keyword evidence="2" id="KW-0732">Signal</keyword>
<dbReference type="EMBL" id="JAGGLI010000023">
    <property type="protein sequence ID" value="MBP2028203.1"/>
    <property type="molecule type" value="Genomic_DNA"/>
</dbReference>